<gene>
    <name evidence="1" type="ORF">CP373A1_02065</name>
</gene>
<name>A0A174B2K2_9CLOT</name>
<dbReference type="InterPro" id="IPR009057">
    <property type="entry name" value="Homeodomain-like_sf"/>
</dbReference>
<dbReference type="RefSeq" id="WP_034867051.1">
    <property type="nucleotide sequence ID" value="NZ_CZBQ01000002.1"/>
</dbReference>
<proteinExistence type="predicted"/>
<dbReference type="OrthoDB" id="9785164at2"/>
<keyword evidence="2" id="KW-1185">Reference proteome</keyword>
<organism evidence="1 2">
    <name type="scientific">Clostridium paraputrificum</name>
    <dbReference type="NCBI Taxonomy" id="29363"/>
    <lineage>
        <taxon>Bacteria</taxon>
        <taxon>Bacillati</taxon>
        <taxon>Bacillota</taxon>
        <taxon>Clostridia</taxon>
        <taxon>Eubacteriales</taxon>
        <taxon>Clostridiaceae</taxon>
        <taxon>Clostridium</taxon>
    </lineage>
</organism>
<accession>A0A174B2K2</accession>
<dbReference type="AlphaFoldDB" id="A0A174B2K2"/>
<comment type="caution">
    <text evidence="1">The sequence shown here is derived from an EMBL/GenBank/DDBJ whole genome shotgun (WGS) entry which is preliminary data.</text>
</comment>
<evidence type="ECO:0008006" key="3">
    <source>
        <dbReference type="Google" id="ProtNLM"/>
    </source>
</evidence>
<dbReference type="SUPFAM" id="SSF46689">
    <property type="entry name" value="Homeodomain-like"/>
    <property type="match status" value="1"/>
</dbReference>
<dbReference type="Gene3D" id="1.10.357.10">
    <property type="entry name" value="Tetracycline Repressor, domain 2"/>
    <property type="match status" value="1"/>
</dbReference>
<sequence>MNDIRKVDKKEDFILDKSLRLFVKKGLLNVTLENISEECGYTLKEIKKYYSDISLIIDELIKRATTTSNESTIGVLNARVPTKVKFKILVEGTMDGINKNYGLKEEFAFMLMIQMVEGQNSRVNSYSSTPNMVLAKIIEDGQRENIFIDGNPRHLSAMFWKFFQAMCVNLVRFEGDIEMPSSENICRILLK</sequence>
<protein>
    <recommendedName>
        <fullName evidence="3">HTH tetR-type domain-containing protein</fullName>
    </recommendedName>
</protein>
<evidence type="ECO:0000313" key="2">
    <source>
        <dbReference type="Proteomes" id="UP000092714"/>
    </source>
</evidence>
<dbReference type="Proteomes" id="UP000092714">
    <property type="component" value="Unassembled WGS sequence"/>
</dbReference>
<dbReference type="EMBL" id="MAPZ01000009">
    <property type="protein sequence ID" value="OBY12401.1"/>
    <property type="molecule type" value="Genomic_DNA"/>
</dbReference>
<dbReference type="Gene3D" id="1.10.10.60">
    <property type="entry name" value="Homeodomain-like"/>
    <property type="match status" value="1"/>
</dbReference>
<reference evidence="1 2" key="1">
    <citation type="submission" date="2016-06" db="EMBL/GenBank/DDBJ databases">
        <authorList>
            <person name="Kjaerup R.B."/>
            <person name="Dalgaard T.S."/>
            <person name="Juul-Madsen H.R."/>
        </authorList>
    </citation>
    <scope>NUCLEOTIDE SEQUENCE [LARGE SCALE GENOMIC DNA]</scope>
    <source>
        <strain evidence="1 2">373-A1</strain>
    </source>
</reference>
<evidence type="ECO:0000313" key="1">
    <source>
        <dbReference type="EMBL" id="OBY12401.1"/>
    </source>
</evidence>